<feature type="transmembrane region" description="Helical" evidence="1">
    <location>
        <begin position="50"/>
        <end position="67"/>
    </location>
</feature>
<gene>
    <name evidence="2" type="ORF">PPRIM_AZ9-3.1.T1560104</name>
</gene>
<proteinExistence type="predicted"/>
<dbReference type="AlphaFoldDB" id="A0A8S1QGT2"/>
<evidence type="ECO:0000256" key="1">
    <source>
        <dbReference type="SAM" id="Phobius"/>
    </source>
</evidence>
<evidence type="ECO:0000313" key="3">
    <source>
        <dbReference type="Proteomes" id="UP000688137"/>
    </source>
</evidence>
<feature type="transmembrane region" description="Helical" evidence="1">
    <location>
        <begin position="12"/>
        <end position="30"/>
    </location>
</feature>
<keyword evidence="1" id="KW-1133">Transmembrane helix</keyword>
<accession>A0A8S1QGT2</accession>
<dbReference type="EMBL" id="CAJJDM010000161">
    <property type="protein sequence ID" value="CAD8113780.1"/>
    <property type="molecule type" value="Genomic_DNA"/>
</dbReference>
<sequence>MKLQLIQINKCSFVIEMIIVFLFLKLIYPLVIDLLRVYYKKYKTLLLNNLYEALKIINCHLSLTLYVNKKLNQMKQLEQKLKTNLIEYLLQISKFQLESQNHQYYYYQDLS</sequence>
<keyword evidence="1" id="KW-0472">Membrane</keyword>
<name>A0A8S1QGT2_PARPR</name>
<keyword evidence="1" id="KW-0812">Transmembrane</keyword>
<reference evidence="2" key="1">
    <citation type="submission" date="2021-01" db="EMBL/GenBank/DDBJ databases">
        <authorList>
            <consortium name="Genoscope - CEA"/>
            <person name="William W."/>
        </authorList>
    </citation>
    <scope>NUCLEOTIDE SEQUENCE</scope>
</reference>
<protein>
    <recommendedName>
        <fullName evidence="4">Transmembrane protein</fullName>
    </recommendedName>
</protein>
<dbReference type="Proteomes" id="UP000688137">
    <property type="component" value="Unassembled WGS sequence"/>
</dbReference>
<comment type="caution">
    <text evidence="2">The sequence shown here is derived from an EMBL/GenBank/DDBJ whole genome shotgun (WGS) entry which is preliminary data.</text>
</comment>
<organism evidence="2 3">
    <name type="scientific">Paramecium primaurelia</name>
    <dbReference type="NCBI Taxonomy" id="5886"/>
    <lineage>
        <taxon>Eukaryota</taxon>
        <taxon>Sar</taxon>
        <taxon>Alveolata</taxon>
        <taxon>Ciliophora</taxon>
        <taxon>Intramacronucleata</taxon>
        <taxon>Oligohymenophorea</taxon>
        <taxon>Peniculida</taxon>
        <taxon>Parameciidae</taxon>
        <taxon>Paramecium</taxon>
    </lineage>
</organism>
<evidence type="ECO:0008006" key="4">
    <source>
        <dbReference type="Google" id="ProtNLM"/>
    </source>
</evidence>
<evidence type="ECO:0000313" key="2">
    <source>
        <dbReference type="EMBL" id="CAD8113780.1"/>
    </source>
</evidence>
<keyword evidence="3" id="KW-1185">Reference proteome</keyword>